<dbReference type="InParanoid" id="A0A1Y1UDV7"/>
<proteinExistence type="predicted"/>
<sequence>MSEPADATATSVESSSAAAPSASVGSSAEGVQKLRLDTETRGHTAAERSDLCSPSPSASASASESDDNDDISKSVSRLERELDALRTPSGQKSLSDRLRFDDLPPISTSPPPSEADTEDSQAPEPASMTENEELSPSRSHNSDREWLQNKVDKEEAEGSTGLGPFIFVQGGENKRNTLLVPATQKARRKGVDAEEGQAKEVASTDASLVEDGEPSGSRSKLPARTFEHPPDW</sequence>
<feature type="compositionally biased region" description="Basic and acidic residues" evidence="1">
    <location>
        <begin position="32"/>
        <end position="50"/>
    </location>
</feature>
<feature type="compositionally biased region" description="Low complexity" evidence="1">
    <location>
        <begin position="1"/>
        <end position="30"/>
    </location>
</feature>
<gene>
    <name evidence="2" type="ORF">BD324DRAFT_627984</name>
</gene>
<dbReference type="Proteomes" id="UP000193218">
    <property type="component" value="Unassembled WGS sequence"/>
</dbReference>
<comment type="caution">
    <text evidence="2">The sequence shown here is derived from an EMBL/GenBank/DDBJ whole genome shotgun (WGS) entry which is preliminary data.</text>
</comment>
<feature type="compositionally biased region" description="Basic and acidic residues" evidence="1">
    <location>
        <begin position="70"/>
        <end position="84"/>
    </location>
</feature>
<evidence type="ECO:0000313" key="3">
    <source>
        <dbReference type="Proteomes" id="UP000193218"/>
    </source>
</evidence>
<dbReference type="GeneID" id="33557877"/>
<feature type="compositionally biased region" description="Basic and acidic residues" evidence="1">
    <location>
        <begin position="189"/>
        <end position="198"/>
    </location>
</feature>
<reference evidence="2 3" key="1">
    <citation type="submission" date="2017-03" db="EMBL/GenBank/DDBJ databases">
        <title>Widespread Adenine N6-methylation of Active Genes in Fungi.</title>
        <authorList>
            <consortium name="DOE Joint Genome Institute"/>
            <person name="Mondo S.J."/>
            <person name="Dannebaum R.O."/>
            <person name="Kuo R.C."/>
            <person name="Louie K.B."/>
            <person name="Bewick A.J."/>
            <person name="Labutti K."/>
            <person name="Haridas S."/>
            <person name="Kuo A."/>
            <person name="Salamov A."/>
            <person name="Ahrendt S.R."/>
            <person name="Lau R."/>
            <person name="Bowen B.P."/>
            <person name="Lipzen A."/>
            <person name="Sullivan W."/>
            <person name="Andreopoulos W.B."/>
            <person name="Clum A."/>
            <person name="Lindquist E."/>
            <person name="Daum C."/>
            <person name="Northen T.R."/>
            <person name="Ramamoorthy G."/>
            <person name="Schmitz R.J."/>
            <person name="Gryganskyi A."/>
            <person name="Culley D."/>
            <person name="Magnuson J."/>
            <person name="James T.Y."/>
            <person name="O'Malley M.A."/>
            <person name="Stajich J.E."/>
            <person name="Spatafora J.W."/>
            <person name="Visel A."/>
            <person name="Grigoriev I.V."/>
        </authorList>
    </citation>
    <scope>NUCLEOTIDE SEQUENCE [LARGE SCALE GENOMIC DNA]</scope>
    <source>
        <strain evidence="2 3">NRRL Y-17943</strain>
    </source>
</reference>
<feature type="compositionally biased region" description="Basic and acidic residues" evidence="1">
    <location>
        <begin position="140"/>
        <end position="153"/>
    </location>
</feature>
<evidence type="ECO:0000313" key="2">
    <source>
        <dbReference type="EMBL" id="ORX36231.1"/>
    </source>
</evidence>
<name>A0A1Y1UDV7_9TREE</name>
<organism evidence="2 3">
    <name type="scientific">Kockovaella imperatae</name>
    <dbReference type="NCBI Taxonomy" id="4999"/>
    <lineage>
        <taxon>Eukaryota</taxon>
        <taxon>Fungi</taxon>
        <taxon>Dikarya</taxon>
        <taxon>Basidiomycota</taxon>
        <taxon>Agaricomycotina</taxon>
        <taxon>Tremellomycetes</taxon>
        <taxon>Tremellales</taxon>
        <taxon>Cuniculitremaceae</taxon>
        <taxon>Kockovaella</taxon>
    </lineage>
</organism>
<evidence type="ECO:0000256" key="1">
    <source>
        <dbReference type="SAM" id="MobiDB-lite"/>
    </source>
</evidence>
<feature type="compositionally biased region" description="Low complexity" evidence="1">
    <location>
        <begin position="51"/>
        <end position="63"/>
    </location>
</feature>
<feature type="region of interest" description="Disordered" evidence="1">
    <location>
        <begin position="183"/>
        <end position="232"/>
    </location>
</feature>
<protein>
    <submittedName>
        <fullName evidence="2">Uncharacterized protein</fullName>
    </submittedName>
</protein>
<dbReference type="EMBL" id="NBSH01000008">
    <property type="protein sequence ID" value="ORX36231.1"/>
    <property type="molecule type" value="Genomic_DNA"/>
</dbReference>
<accession>A0A1Y1UDV7</accession>
<dbReference type="AlphaFoldDB" id="A0A1Y1UDV7"/>
<keyword evidence="3" id="KW-1185">Reference proteome</keyword>
<feature type="region of interest" description="Disordered" evidence="1">
    <location>
        <begin position="1"/>
        <end position="168"/>
    </location>
</feature>
<dbReference type="RefSeq" id="XP_021870332.1">
    <property type="nucleotide sequence ID" value="XM_022016068.1"/>
</dbReference>